<dbReference type="AlphaFoldDB" id="A0A167WK38"/>
<organism evidence="1 2">
    <name type="scientific">Athelia psychrophila</name>
    <dbReference type="NCBI Taxonomy" id="1759441"/>
    <lineage>
        <taxon>Eukaryota</taxon>
        <taxon>Fungi</taxon>
        <taxon>Dikarya</taxon>
        <taxon>Basidiomycota</taxon>
        <taxon>Agaricomycotina</taxon>
        <taxon>Agaricomycetes</taxon>
        <taxon>Agaricomycetidae</taxon>
        <taxon>Atheliales</taxon>
        <taxon>Atheliaceae</taxon>
        <taxon>Athelia</taxon>
    </lineage>
</organism>
<proteinExistence type="predicted"/>
<evidence type="ECO:0000313" key="1">
    <source>
        <dbReference type="EMBL" id="KZP06189.1"/>
    </source>
</evidence>
<dbReference type="Proteomes" id="UP000076532">
    <property type="component" value="Unassembled WGS sequence"/>
</dbReference>
<evidence type="ECO:0000313" key="2">
    <source>
        <dbReference type="Proteomes" id="UP000076532"/>
    </source>
</evidence>
<protein>
    <submittedName>
        <fullName evidence="1">Uncharacterized protein</fullName>
    </submittedName>
</protein>
<accession>A0A167WK38</accession>
<reference evidence="1 2" key="1">
    <citation type="journal article" date="2016" name="Mol. Biol. Evol.">
        <title>Comparative Genomics of Early-Diverging Mushroom-Forming Fungi Provides Insights into the Origins of Lignocellulose Decay Capabilities.</title>
        <authorList>
            <person name="Nagy L.G."/>
            <person name="Riley R."/>
            <person name="Tritt A."/>
            <person name="Adam C."/>
            <person name="Daum C."/>
            <person name="Floudas D."/>
            <person name="Sun H."/>
            <person name="Yadav J.S."/>
            <person name="Pangilinan J."/>
            <person name="Larsson K.H."/>
            <person name="Matsuura K."/>
            <person name="Barry K."/>
            <person name="Labutti K."/>
            <person name="Kuo R."/>
            <person name="Ohm R.A."/>
            <person name="Bhattacharya S.S."/>
            <person name="Shirouzu T."/>
            <person name="Yoshinaga Y."/>
            <person name="Martin F.M."/>
            <person name="Grigoriev I.V."/>
            <person name="Hibbett D.S."/>
        </authorList>
    </citation>
    <scope>NUCLEOTIDE SEQUENCE [LARGE SCALE GENOMIC DNA]</scope>
    <source>
        <strain evidence="1 2">CBS 109695</strain>
    </source>
</reference>
<gene>
    <name evidence="1" type="ORF">FIBSPDRAFT_329576</name>
</gene>
<dbReference type="EMBL" id="KV417800">
    <property type="protein sequence ID" value="KZP06189.1"/>
    <property type="molecule type" value="Genomic_DNA"/>
</dbReference>
<sequence length="196" mass="21850">MPSYACMESLITDIYMRRIVSENCPARCHPHSSQPPCCVLCPMPLRTLPLVLGRKMILVAGQQVRFDEAWPAEVHPLWSGKEGHANNLKTHCDINSSVFPAGRGAFEFCHQRGGGRPGEADEIERRLAYVRDWLDLNPASGGQFTQLHPLLDTAFLKFGDPQIPSTLCSKSSHFMPAPSERESEIPMPHNICPSRC</sequence>
<keyword evidence="2" id="KW-1185">Reference proteome</keyword>
<name>A0A167WK38_9AGAM</name>